<dbReference type="InterPro" id="IPR036226">
    <property type="entry name" value="LipOase_C_sf"/>
</dbReference>
<dbReference type="GO" id="GO:0016702">
    <property type="term" value="F:oxidoreductase activity, acting on single donors with incorporation of molecular oxygen, incorporation of two atoms of oxygen"/>
    <property type="evidence" value="ECO:0007669"/>
    <property type="project" value="InterPro"/>
</dbReference>
<proteinExistence type="predicted"/>
<dbReference type="EMBL" id="VXIV02002956">
    <property type="protein sequence ID" value="KAF6021826.1"/>
    <property type="molecule type" value="Genomic_DNA"/>
</dbReference>
<evidence type="ECO:0000313" key="2">
    <source>
        <dbReference type="EMBL" id="KAF6021826.1"/>
    </source>
</evidence>
<organism evidence="2 3">
    <name type="scientific">Bugula neritina</name>
    <name type="common">Brown bryozoan</name>
    <name type="synonym">Sertularia neritina</name>
    <dbReference type="NCBI Taxonomy" id="10212"/>
    <lineage>
        <taxon>Eukaryota</taxon>
        <taxon>Metazoa</taxon>
        <taxon>Spiralia</taxon>
        <taxon>Lophotrochozoa</taxon>
        <taxon>Bryozoa</taxon>
        <taxon>Gymnolaemata</taxon>
        <taxon>Cheilostomatida</taxon>
        <taxon>Flustrina</taxon>
        <taxon>Buguloidea</taxon>
        <taxon>Bugulidae</taxon>
        <taxon>Bugula</taxon>
    </lineage>
</organism>
<evidence type="ECO:0000259" key="1">
    <source>
        <dbReference type="PROSITE" id="PS51393"/>
    </source>
</evidence>
<dbReference type="SUPFAM" id="SSF48484">
    <property type="entry name" value="Lipoxigenase"/>
    <property type="match status" value="1"/>
</dbReference>
<comment type="caution">
    <text evidence="2">The sequence shown here is derived from an EMBL/GenBank/DDBJ whole genome shotgun (WGS) entry which is preliminary data.</text>
</comment>
<dbReference type="AlphaFoldDB" id="A0A7J7J835"/>
<protein>
    <submittedName>
        <fullName evidence="2">ALOX5</fullName>
    </submittedName>
</protein>
<dbReference type="InterPro" id="IPR013819">
    <property type="entry name" value="LipOase_C"/>
</dbReference>
<dbReference type="Proteomes" id="UP000593567">
    <property type="component" value="Unassembled WGS sequence"/>
</dbReference>
<sequence>MNHTKWPTTKEPLDEDYIVKSLPPKRQALDIIFILKVLSERGTNSLGDYTWRYAYGPLLEPALNEFRAELADVAATVDAKISGERDLMTIFTSEIPNSISI</sequence>
<name>A0A7J7J835_BUGNE</name>
<gene>
    <name evidence="2" type="ORF">EB796_019867</name>
</gene>
<accession>A0A7J7J835</accession>
<dbReference type="Gene3D" id="1.20.245.10">
    <property type="entry name" value="Lipoxygenase-1, Domain 5"/>
    <property type="match status" value="1"/>
</dbReference>
<keyword evidence="3" id="KW-1185">Reference proteome</keyword>
<dbReference type="OrthoDB" id="407298at2759"/>
<evidence type="ECO:0000313" key="3">
    <source>
        <dbReference type="Proteomes" id="UP000593567"/>
    </source>
</evidence>
<feature type="domain" description="Lipoxygenase" evidence="1">
    <location>
        <begin position="1"/>
        <end position="101"/>
    </location>
</feature>
<dbReference type="PROSITE" id="PS51393">
    <property type="entry name" value="LIPOXYGENASE_3"/>
    <property type="match status" value="1"/>
</dbReference>
<dbReference type="GO" id="GO:0046872">
    <property type="term" value="F:metal ion binding"/>
    <property type="evidence" value="ECO:0007669"/>
    <property type="project" value="InterPro"/>
</dbReference>
<reference evidence="2" key="1">
    <citation type="submission" date="2020-06" db="EMBL/GenBank/DDBJ databases">
        <title>Draft genome of Bugula neritina, a colonial animal packing powerful symbionts and potential medicines.</title>
        <authorList>
            <person name="Rayko M."/>
        </authorList>
    </citation>
    <scope>NUCLEOTIDE SEQUENCE [LARGE SCALE GENOMIC DNA]</scope>
    <source>
        <strain evidence="2">Kwan_BN1</strain>
    </source>
</reference>